<gene>
    <name evidence="1" type="ORF">F0A16_11750</name>
</gene>
<reference evidence="1 2" key="1">
    <citation type="submission" date="2019-08" db="EMBL/GenBank/DDBJ databases">
        <title>Bioinformatics analysis of the strain L3 and L5.</title>
        <authorList>
            <person name="Li X."/>
        </authorList>
    </citation>
    <scope>NUCLEOTIDE SEQUENCE [LARGE SCALE GENOMIC DNA]</scope>
    <source>
        <strain evidence="1 2">L3</strain>
    </source>
</reference>
<evidence type="ECO:0000313" key="1">
    <source>
        <dbReference type="EMBL" id="KAA0017747.1"/>
    </source>
</evidence>
<accession>A0A640WDC6</accession>
<evidence type="ECO:0008006" key="3">
    <source>
        <dbReference type="Google" id="ProtNLM"/>
    </source>
</evidence>
<dbReference type="EMBL" id="VTPX01000006">
    <property type="protein sequence ID" value="KAA0017747.1"/>
    <property type="molecule type" value="Genomic_DNA"/>
</dbReference>
<proteinExistence type="predicted"/>
<dbReference type="RefSeq" id="WP_149435598.1">
    <property type="nucleotide sequence ID" value="NZ_VTPX01000006.1"/>
</dbReference>
<name>A0A640WDC6_9GAMM</name>
<evidence type="ECO:0000313" key="2">
    <source>
        <dbReference type="Proteomes" id="UP000466024"/>
    </source>
</evidence>
<dbReference type="Pfam" id="PF07295">
    <property type="entry name" value="DUF1451"/>
    <property type="match status" value="1"/>
</dbReference>
<comment type="caution">
    <text evidence="1">The sequence shown here is derived from an EMBL/GenBank/DDBJ whole genome shotgun (WGS) entry which is preliminary data.</text>
</comment>
<keyword evidence="2" id="KW-1185">Reference proteome</keyword>
<dbReference type="AlphaFoldDB" id="A0A640WDC6"/>
<protein>
    <recommendedName>
        <fullName evidence="3">Metalloendopeptidase</fullName>
    </recommendedName>
</protein>
<sequence length="183" mass="20669">MDEQQPRPESRSRLSEAYERILTRLKDGGGELSWESFQHELDEAVAFESEFEEFTKDEMALLRAWVERDMRDFRQFLAKGGEGVATWLGIDLGVLSRRVSEALFSIADRTTIDRERFDDDLEAARADYTAGEVALPGRMSCVHCGAVVLLDQVSRLDACHACGHRYFQRDSGVAQADPDHGQP</sequence>
<organism evidence="1 2">
    <name type="scientific">Salinicola corii</name>
    <dbReference type="NCBI Taxonomy" id="2606937"/>
    <lineage>
        <taxon>Bacteria</taxon>
        <taxon>Pseudomonadati</taxon>
        <taxon>Pseudomonadota</taxon>
        <taxon>Gammaproteobacteria</taxon>
        <taxon>Oceanospirillales</taxon>
        <taxon>Halomonadaceae</taxon>
        <taxon>Salinicola</taxon>
    </lineage>
</organism>
<dbReference type="InterPro" id="IPR009912">
    <property type="entry name" value="DUF1451"/>
</dbReference>
<dbReference type="Proteomes" id="UP000466024">
    <property type="component" value="Unassembled WGS sequence"/>
</dbReference>